<dbReference type="PRINTS" id="PR00312">
    <property type="entry name" value="CALSEQUESTRN"/>
</dbReference>
<dbReference type="AlphaFoldDB" id="A0A662YMM1"/>
<dbReference type="InterPro" id="IPR001393">
    <property type="entry name" value="Calsequestrin"/>
</dbReference>
<name>A0A662YMM1_ACIRT</name>
<dbReference type="CDD" id="cd03065">
    <property type="entry name" value="PDI_b_Calsequestrin_N"/>
    <property type="match status" value="1"/>
</dbReference>
<evidence type="ECO:0000256" key="7">
    <source>
        <dbReference type="ARBA" id="ARBA00023180"/>
    </source>
</evidence>
<comment type="similarity">
    <text evidence="2 9">Belongs to the calsequestrin family.</text>
</comment>
<dbReference type="InterPro" id="IPR041858">
    <property type="entry name" value="Calsequestrin_middle_dom"/>
</dbReference>
<evidence type="ECO:0000256" key="2">
    <source>
        <dbReference type="ARBA" id="ARBA00010987"/>
    </source>
</evidence>
<accession>A0A662YMM1</accession>
<organism evidence="11 12">
    <name type="scientific">Acipenser ruthenus</name>
    <name type="common">Sterlet sturgeon</name>
    <dbReference type="NCBI Taxonomy" id="7906"/>
    <lineage>
        <taxon>Eukaryota</taxon>
        <taxon>Metazoa</taxon>
        <taxon>Chordata</taxon>
        <taxon>Craniata</taxon>
        <taxon>Vertebrata</taxon>
        <taxon>Euteleostomi</taxon>
        <taxon>Actinopterygii</taxon>
        <taxon>Chondrostei</taxon>
        <taxon>Acipenseriformes</taxon>
        <taxon>Acipenseridae</taxon>
        <taxon>Acipenser</taxon>
    </lineage>
</organism>
<dbReference type="GO" id="GO:0005509">
    <property type="term" value="F:calcium ion binding"/>
    <property type="evidence" value="ECO:0007669"/>
    <property type="project" value="InterPro"/>
</dbReference>
<comment type="subcellular location">
    <subcellularLocation>
        <location evidence="1">Sarcoplasmic reticulum lumen</location>
    </subcellularLocation>
</comment>
<dbReference type="Pfam" id="PF01216">
    <property type="entry name" value="Calsequestrin"/>
    <property type="match status" value="1"/>
</dbReference>
<dbReference type="PANTHER" id="PTHR10033:SF15">
    <property type="entry name" value="CALSEQUESTRIN-2"/>
    <property type="match status" value="1"/>
</dbReference>
<dbReference type="InterPro" id="IPR041859">
    <property type="entry name" value="Calsequestrin_N"/>
</dbReference>
<keyword evidence="6" id="KW-0514">Muscle protein</keyword>
<comment type="function">
    <text evidence="8">Calsequestrin is a high-capacity, moderate affinity, calcium-binding protein and thus acts as an internal calcium store in muscle. Calcium ions are bound by clusters of acidic residues at the protein surface, especially at the interface between subunits. Can bind around 60 Ca(2+) ions. Regulates the release of lumenal Ca(2+) via the calcium release channel RYR2; this plays an important role in triggering muscle contraction. Plays a role in excitation-contraction coupling in the heart and in regulating the rate of heart beats.</text>
</comment>
<evidence type="ECO:0000313" key="12">
    <source>
        <dbReference type="Proteomes" id="UP000289886"/>
    </source>
</evidence>
<evidence type="ECO:0000256" key="8">
    <source>
        <dbReference type="ARBA" id="ARBA00046160"/>
    </source>
</evidence>
<evidence type="ECO:0000256" key="3">
    <source>
        <dbReference type="ARBA" id="ARBA00022729"/>
    </source>
</evidence>
<dbReference type="GO" id="GO:0033018">
    <property type="term" value="C:sarcoplasmic reticulum lumen"/>
    <property type="evidence" value="ECO:0007669"/>
    <property type="project" value="UniProtKB-SubCell"/>
</dbReference>
<dbReference type="EMBL" id="SCEB01000930">
    <property type="protein sequence ID" value="RXM97809.1"/>
    <property type="molecule type" value="Genomic_DNA"/>
</dbReference>
<evidence type="ECO:0000256" key="4">
    <source>
        <dbReference type="ARBA" id="ARBA00022837"/>
    </source>
</evidence>
<keyword evidence="4 9" id="KW-0106">Calcium</keyword>
<evidence type="ECO:0000256" key="6">
    <source>
        <dbReference type="ARBA" id="ARBA00023179"/>
    </source>
</evidence>
<dbReference type="SUPFAM" id="SSF52833">
    <property type="entry name" value="Thioredoxin-like"/>
    <property type="match status" value="3"/>
</dbReference>
<dbReference type="FunFam" id="3.40.30.10:FF:000031">
    <property type="entry name" value="Calsequestrin"/>
    <property type="match status" value="1"/>
</dbReference>
<protein>
    <recommendedName>
        <fullName evidence="9">Calsequestrin</fullName>
    </recommendedName>
</protein>
<proteinExistence type="inferred from homology"/>
<sequence>MRIIWFLLPCLYLISFCIAEEGLEFPTYDGKDRVIDIDAKNYKKALKKYDMLCLLYHEPIPSSKELQKQFQMTELVLELAAQVLEDKHIGFGMVDSKKDAKVAKKLDLNEEGSVYVFKAERVIEFDGELAADVLVEFLLDLMEEPVEFISNPSELRAFDNINQENKLIGYFKNEDSEHFHAFEEASEHFQPYIKFFATFDKGVAKKLTLKMNEVDFYESFMEDPVTIPGKTHTEEEIVEYVNEHKRATLRKLRAQDMFETWEDDLDGFHIVAFAEEEDPDGFEFLEILKEVARDNTNNPDLSILWIDPDDFPLLIAYWEKTFKIDLYKPQIGVVNVTDVSFTTHVPLDNVYWFRNLKPNCMI</sequence>
<keyword evidence="12" id="KW-1185">Reference proteome</keyword>
<evidence type="ECO:0000256" key="5">
    <source>
        <dbReference type="ARBA" id="ARBA00022951"/>
    </source>
</evidence>
<keyword evidence="7" id="KW-0325">Glycoprotein</keyword>
<dbReference type="CDD" id="cd03074">
    <property type="entry name" value="PDI_b'_Calsequestrin_C"/>
    <property type="match status" value="1"/>
</dbReference>
<dbReference type="CDD" id="cd03066">
    <property type="entry name" value="PDI_b_Calsequestrin_middle"/>
    <property type="match status" value="1"/>
</dbReference>
<dbReference type="FunFam" id="3.40.30.10:FF:000047">
    <property type="entry name" value="Calsequestrin"/>
    <property type="match status" value="1"/>
</dbReference>
<feature type="signal peptide" evidence="10">
    <location>
        <begin position="1"/>
        <end position="19"/>
    </location>
</feature>
<dbReference type="GO" id="GO:0030018">
    <property type="term" value="C:Z disc"/>
    <property type="evidence" value="ECO:0007669"/>
    <property type="project" value="TreeGrafter"/>
</dbReference>
<dbReference type="Proteomes" id="UP000289886">
    <property type="component" value="Unassembled WGS sequence"/>
</dbReference>
<dbReference type="InterPro" id="IPR036249">
    <property type="entry name" value="Thioredoxin-like_sf"/>
</dbReference>
<keyword evidence="3 10" id="KW-0732">Signal</keyword>
<comment type="caution">
    <text evidence="11">The sequence shown here is derived from an EMBL/GenBank/DDBJ whole genome shotgun (WGS) entry which is preliminary data.</text>
</comment>
<reference evidence="11 12" key="1">
    <citation type="submission" date="2019-01" db="EMBL/GenBank/DDBJ databases">
        <title>Draft Genome and Complete Hox-Cluster Characterization of the Sterlet Sturgeon (Acipenser ruthenus).</title>
        <authorList>
            <person name="Wei Q."/>
        </authorList>
    </citation>
    <scope>NUCLEOTIDE SEQUENCE [LARGE SCALE GENOMIC DNA]</scope>
    <source>
        <strain evidence="11">WHYD16114868_AA</strain>
        <tissue evidence="11">Blood</tissue>
    </source>
</reference>
<evidence type="ECO:0000256" key="9">
    <source>
        <dbReference type="RuleBase" id="RU000648"/>
    </source>
</evidence>
<keyword evidence="5" id="KW-0703">Sarcoplasmic reticulum</keyword>
<feature type="chain" id="PRO_5025070406" description="Calsequestrin" evidence="10">
    <location>
        <begin position="20"/>
        <end position="362"/>
    </location>
</feature>
<evidence type="ECO:0000256" key="10">
    <source>
        <dbReference type="SAM" id="SignalP"/>
    </source>
</evidence>
<dbReference type="FunFam" id="3.40.30.10:FF:000033">
    <property type="entry name" value="Calsequestrin"/>
    <property type="match status" value="1"/>
</dbReference>
<dbReference type="GO" id="GO:0010881">
    <property type="term" value="P:regulation of cardiac muscle contraction by regulation of the release of sequestered calcium ion"/>
    <property type="evidence" value="ECO:0007669"/>
    <property type="project" value="TreeGrafter"/>
</dbReference>
<evidence type="ECO:0000313" key="11">
    <source>
        <dbReference type="EMBL" id="RXM97809.1"/>
    </source>
</evidence>
<dbReference type="InterPro" id="IPR041860">
    <property type="entry name" value="Calsequestrin_C"/>
</dbReference>
<dbReference type="Gene3D" id="3.40.30.10">
    <property type="entry name" value="Glutaredoxin"/>
    <property type="match status" value="3"/>
</dbReference>
<dbReference type="PANTHER" id="PTHR10033">
    <property type="entry name" value="CALSEQUESTRIN"/>
    <property type="match status" value="1"/>
</dbReference>
<gene>
    <name evidence="11" type="ORF">EOD39_13963</name>
</gene>
<evidence type="ECO:0000256" key="1">
    <source>
        <dbReference type="ARBA" id="ARBA00004564"/>
    </source>
</evidence>